<keyword evidence="1" id="KW-0732">Signal</keyword>
<comment type="caution">
    <text evidence="2">The sequence shown here is derived from an EMBL/GenBank/DDBJ whole genome shotgun (WGS) entry which is preliminary data.</text>
</comment>
<feature type="chain" id="PRO_5036812798" evidence="1">
    <location>
        <begin position="32"/>
        <end position="152"/>
    </location>
</feature>
<evidence type="ECO:0000313" key="2">
    <source>
        <dbReference type="EMBL" id="GIM71887.1"/>
    </source>
</evidence>
<evidence type="ECO:0000313" key="3">
    <source>
        <dbReference type="Proteomes" id="UP000680865"/>
    </source>
</evidence>
<dbReference type="Proteomes" id="UP000680865">
    <property type="component" value="Unassembled WGS sequence"/>
</dbReference>
<name>A0A919SGC2_9ACTN</name>
<gene>
    <name evidence="2" type="ORF">Aco04nite_27560</name>
</gene>
<keyword evidence="3" id="KW-1185">Reference proteome</keyword>
<dbReference type="AlphaFoldDB" id="A0A919SGC2"/>
<evidence type="ECO:0000256" key="1">
    <source>
        <dbReference type="SAM" id="SignalP"/>
    </source>
</evidence>
<reference evidence="2" key="1">
    <citation type="submission" date="2021-03" db="EMBL/GenBank/DDBJ databases">
        <title>Whole genome shotgun sequence of Actinoplanes consettensis NBRC 14913.</title>
        <authorList>
            <person name="Komaki H."/>
            <person name="Tamura T."/>
        </authorList>
    </citation>
    <scope>NUCLEOTIDE SEQUENCE</scope>
    <source>
        <strain evidence="2">NBRC 14913</strain>
    </source>
</reference>
<feature type="signal peptide" evidence="1">
    <location>
        <begin position="1"/>
        <end position="31"/>
    </location>
</feature>
<dbReference type="PROSITE" id="PS51318">
    <property type="entry name" value="TAT"/>
    <property type="match status" value="1"/>
</dbReference>
<protein>
    <submittedName>
        <fullName evidence="2">Uncharacterized protein</fullName>
    </submittedName>
</protein>
<dbReference type="RefSeq" id="WP_212997610.1">
    <property type="nucleotide sequence ID" value="NZ_BAAATW010000008.1"/>
</dbReference>
<organism evidence="2 3">
    <name type="scientific">Winogradskya consettensis</name>
    <dbReference type="NCBI Taxonomy" id="113560"/>
    <lineage>
        <taxon>Bacteria</taxon>
        <taxon>Bacillati</taxon>
        <taxon>Actinomycetota</taxon>
        <taxon>Actinomycetes</taxon>
        <taxon>Micromonosporales</taxon>
        <taxon>Micromonosporaceae</taxon>
        <taxon>Winogradskya</taxon>
    </lineage>
</organism>
<proteinExistence type="predicted"/>
<sequence length="152" mass="16359">MSKTRRVAAMMTAALAAVGLATTVAVTPAAAAVKGPHLITNWTRPVAPDEGTWVDLYWKTGKPVCDAEVTIDGRNVSLTYPSNTETYTSFSKSANLKAGKVDRTAFYVIAYYDATMVVKLKATIVYNTCGDDAVEKTKKFDVKLPVMADTAL</sequence>
<dbReference type="EMBL" id="BOQP01000011">
    <property type="protein sequence ID" value="GIM71887.1"/>
    <property type="molecule type" value="Genomic_DNA"/>
</dbReference>
<accession>A0A919SGC2</accession>
<dbReference type="InterPro" id="IPR006311">
    <property type="entry name" value="TAT_signal"/>
</dbReference>